<dbReference type="SUPFAM" id="SSF52540">
    <property type="entry name" value="P-loop containing nucleoside triphosphate hydrolases"/>
    <property type="match status" value="1"/>
</dbReference>
<proteinExistence type="predicted"/>
<accession>B1ZZZ3</accession>
<dbReference type="OrthoDB" id="193745at2"/>
<evidence type="ECO:0000313" key="2">
    <source>
        <dbReference type="Proteomes" id="UP000007013"/>
    </source>
</evidence>
<reference evidence="1 2" key="1">
    <citation type="journal article" date="2011" name="J. Bacteriol.">
        <title>Genome sequence of the verrucomicrobium Opitutus terrae PB90-1, an abundant inhabitant of rice paddy soil ecosystems.</title>
        <authorList>
            <person name="van Passel M.W."/>
            <person name="Kant R."/>
            <person name="Palva A."/>
            <person name="Copeland A."/>
            <person name="Lucas S."/>
            <person name="Lapidus A."/>
            <person name="Glavina del Rio T."/>
            <person name="Pitluck S."/>
            <person name="Goltsman E."/>
            <person name="Clum A."/>
            <person name="Sun H."/>
            <person name="Schmutz J."/>
            <person name="Larimer F.W."/>
            <person name="Land M.L."/>
            <person name="Hauser L."/>
            <person name="Kyrpides N."/>
            <person name="Mikhailova N."/>
            <person name="Richardson P.P."/>
            <person name="Janssen P.H."/>
            <person name="de Vos W.M."/>
            <person name="Smidt H."/>
        </authorList>
    </citation>
    <scope>NUCLEOTIDE SEQUENCE [LARGE SCALE GENOMIC DNA]</scope>
    <source>
        <strain evidence="2">DSM 11246 / JCM 15787 / PB90-1</strain>
    </source>
</reference>
<organism evidence="1 2">
    <name type="scientific">Opitutus terrae (strain DSM 11246 / JCM 15787 / PB90-1)</name>
    <dbReference type="NCBI Taxonomy" id="452637"/>
    <lineage>
        <taxon>Bacteria</taxon>
        <taxon>Pseudomonadati</taxon>
        <taxon>Verrucomicrobiota</taxon>
        <taxon>Opitutia</taxon>
        <taxon>Opitutales</taxon>
        <taxon>Opitutaceae</taxon>
        <taxon>Opitutus</taxon>
    </lineage>
</organism>
<dbReference type="HOGENOM" id="CLU_1287802_0_0_0"/>
<dbReference type="Gene3D" id="3.40.50.300">
    <property type="entry name" value="P-loop containing nucleotide triphosphate hydrolases"/>
    <property type="match status" value="1"/>
</dbReference>
<keyword evidence="2" id="KW-1185">Reference proteome</keyword>
<evidence type="ECO:0008006" key="3">
    <source>
        <dbReference type="Google" id="ProtNLM"/>
    </source>
</evidence>
<dbReference type="RefSeq" id="WP_012376857.1">
    <property type="nucleotide sequence ID" value="NC_010571.1"/>
</dbReference>
<gene>
    <name evidence="1" type="ordered locus">Oter_4055</name>
</gene>
<dbReference type="eggNOG" id="COG0468">
    <property type="taxonomic scope" value="Bacteria"/>
</dbReference>
<sequence length="214" mass="23243">MSRPVAKLSSLRQLLSERFPRAARGDTRTLPTGVPAIDDGVGGLPCGAVTEIVCAAPSCGSQLLLGELLRVTRHERGRVALVDGHDSFDPASWPGEWLQHLVWVRCCDTAMALHAADILTRDANLQLVVIDLRLAPLAELKRTPAQFWYRLQRSTEPSDLALAVFTPQATVPSARLRLELAQSHDFTALSSDRLQLAAALTPAVQRQRQIAASG</sequence>
<dbReference type="KEGG" id="ote:Oter_4055"/>
<dbReference type="STRING" id="452637.Oter_4055"/>
<evidence type="ECO:0000313" key="1">
    <source>
        <dbReference type="EMBL" id="ACB77329.1"/>
    </source>
</evidence>
<dbReference type="EMBL" id="CP001032">
    <property type="protein sequence ID" value="ACB77329.1"/>
    <property type="molecule type" value="Genomic_DNA"/>
</dbReference>
<protein>
    <recommendedName>
        <fullName evidence="3">RecA/RadA recombinase-like protein</fullName>
    </recommendedName>
</protein>
<dbReference type="AlphaFoldDB" id="B1ZZZ3"/>
<dbReference type="InterPro" id="IPR027417">
    <property type="entry name" value="P-loop_NTPase"/>
</dbReference>
<name>B1ZZZ3_OPITP</name>
<dbReference type="Proteomes" id="UP000007013">
    <property type="component" value="Chromosome"/>
</dbReference>